<reference evidence="1" key="1">
    <citation type="submission" date="2023-03" db="EMBL/GenBank/DDBJ databases">
        <authorList>
            <person name="Steffen K."/>
            <person name="Cardenas P."/>
        </authorList>
    </citation>
    <scope>NUCLEOTIDE SEQUENCE</scope>
</reference>
<proteinExistence type="predicted"/>
<evidence type="ECO:0000313" key="1">
    <source>
        <dbReference type="EMBL" id="CAI8000470.1"/>
    </source>
</evidence>
<name>A0AA35W7P6_GEOBA</name>
<comment type="caution">
    <text evidence="1">The sequence shown here is derived from an EMBL/GenBank/DDBJ whole genome shotgun (WGS) entry which is preliminary data.</text>
</comment>
<evidence type="ECO:0000313" key="2">
    <source>
        <dbReference type="Proteomes" id="UP001174909"/>
    </source>
</evidence>
<dbReference type="Proteomes" id="UP001174909">
    <property type="component" value="Unassembled WGS sequence"/>
</dbReference>
<accession>A0AA35W7P6</accession>
<dbReference type="EMBL" id="CASHTH010000403">
    <property type="protein sequence ID" value="CAI8000470.1"/>
    <property type="molecule type" value="Genomic_DNA"/>
</dbReference>
<dbReference type="AlphaFoldDB" id="A0AA35W7P6"/>
<organism evidence="1 2">
    <name type="scientific">Geodia barretti</name>
    <name type="common">Barrett's horny sponge</name>
    <dbReference type="NCBI Taxonomy" id="519541"/>
    <lineage>
        <taxon>Eukaryota</taxon>
        <taxon>Metazoa</taxon>
        <taxon>Porifera</taxon>
        <taxon>Demospongiae</taxon>
        <taxon>Heteroscleromorpha</taxon>
        <taxon>Tetractinellida</taxon>
        <taxon>Astrophorina</taxon>
        <taxon>Geodiidae</taxon>
        <taxon>Geodia</taxon>
    </lineage>
</organism>
<protein>
    <submittedName>
        <fullName evidence="1">Uncharacterized protein</fullName>
    </submittedName>
</protein>
<sequence>MISEWGQQSITSATVDTSWLVPDPGSASRLERGPDKCRSASYGARLVEMELLSMTRAREGVHAGEVFLSTAAAFDVISPLSLWLIDSATSRLSSQ</sequence>
<gene>
    <name evidence="1" type="ORF">GBAR_LOCUS2946</name>
</gene>
<keyword evidence="2" id="KW-1185">Reference proteome</keyword>